<feature type="domain" description="BHLH" evidence="2">
    <location>
        <begin position="138"/>
        <end position="189"/>
    </location>
</feature>
<feature type="compositionally biased region" description="Acidic residues" evidence="1">
    <location>
        <begin position="226"/>
        <end position="235"/>
    </location>
</feature>
<evidence type="ECO:0000313" key="4">
    <source>
        <dbReference type="Proteomes" id="UP000664169"/>
    </source>
</evidence>
<dbReference type="SMART" id="SM00353">
    <property type="entry name" value="HLH"/>
    <property type="match status" value="1"/>
</dbReference>
<proteinExistence type="predicted"/>
<dbReference type="InterPro" id="IPR011598">
    <property type="entry name" value="bHLH_dom"/>
</dbReference>
<dbReference type="Pfam" id="PF00010">
    <property type="entry name" value="HLH"/>
    <property type="match status" value="1"/>
</dbReference>
<feature type="compositionally biased region" description="Basic residues" evidence="1">
    <location>
        <begin position="136"/>
        <end position="152"/>
    </location>
</feature>
<comment type="caution">
    <text evidence="3">The sequence shown here is derived from an EMBL/GenBank/DDBJ whole genome shotgun (WGS) entry which is preliminary data.</text>
</comment>
<feature type="compositionally biased region" description="Pro residues" evidence="1">
    <location>
        <begin position="1"/>
        <end position="10"/>
    </location>
</feature>
<dbReference type="Proteomes" id="UP000664169">
    <property type="component" value="Unassembled WGS sequence"/>
</dbReference>
<dbReference type="SUPFAM" id="SSF47459">
    <property type="entry name" value="HLH, helix-loop-helix DNA-binding domain"/>
    <property type="match status" value="1"/>
</dbReference>
<dbReference type="GO" id="GO:0046983">
    <property type="term" value="F:protein dimerization activity"/>
    <property type="evidence" value="ECO:0007669"/>
    <property type="project" value="InterPro"/>
</dbReference>
<feature type="compositionally biased region" description="Polar residues" evidence="1">
    <location>
        <begin position="284"/>
        <end position="293"/>
    </location>
</feature>
<gene>
    <name evidence="3" type="ORF">GOMPHAMPRED_000491</name>
</gene>
<feature type="compositionally biased region" description="Polar residues" evidence="1">
    <location>
        <begin position="246"/>
        <end position="268"/>
    </location>
</feature>
<dbReference type="PANTHER" id="PTHR46266:SF4">
    <property type="entry name" value="TRANSCRIPTION FACTOR TT8"/>
    <property type="match status" value="1"/>
</dbReference>
<dbReference type="InterPro" id="IPR036638">
    <property type="entry name" value="HLH_DNA-bd_sf"/>
</dbReference>
<feature type="region of interest" description="Disordered" evidence="1">
    <location>
        <begin position="1"/>
        <end position="21"/>
    </location>
</feature>
<feature type="compositionally biased region" description="Low complexity" evidence="1">
    <location>
        <begin position="39"/>
        <end position="63"/>
    </location>
</feature>
<dbReference type="PANTHER" id="PTHR46266">
    <property type="entry name" value="TRANSCRIPTION FACTOR TT8"/>
    <property type="match status" value="1"/>
</dbReference>
<organism evidence="3 4">
    <name type="scientific">Gomphillus americanus</name>
    <dbReference type="NCBI Taxonomy" id="1940652"/>
    <lineage>
        <taxon>Eukaryota</taxon>
        <taxon>Fungi</taxon>
        <taxon>Dikarya</taxon>
        <taxon>Ascomycota</taxon>
        <taxon>Pezizomycotina</taxon>
        <taxon>Lecanoromycetes</taxon>
        <taxon>OSLEUM clade</taxon>
        <taxon>Ostropomycetidae</taxon>
        <taxon>Ostropales</taxon>
        <taxon>Graphidaceae</taxon>
        <taxon>Gomphilloideae</taxon>
        <taxon>Gomphillus</taxon>
    </lineage>
</organism>
<keyword evidence="4" id="KW-1185">Reference proteome</keyword>
<dbReference type="CDD" id="cd00083">
    <property type="entry name" value="bHLH_SF"/>
    <property type="match status" value="1"/>
</dbReference>
<dbReference type="OrthoDB" id="690068at2759"/>
<evidence type="ECO:0000313" key="3">
    <source>
        <dbReference type="EMBL" id="CAF9903675.1"/>
    </source>
</evidence>
<dbReference type="Gene3D" id="4.10.280.10">
    <property type="entry name" value="Helix-loop-helix DNA-binding domain"/>
    <property type="match status" value="1"/>
</dbReference>
<feature type="region of interest" description="Disordered" evidence="1">
    <location>
        <begin position="198"/>
        <end position="269"/>
    </location>
</feature>
<accession>A0A8H3EDK0</accession>
<reference evidence="3" key="1">
    <citation type="submission" date="2021-03" db="EMBL/GenBank/DDBJ databases">
        <authorList>
            <person name="Tagirdzhanova G."/>
        </authorList>
    </citation>
    <scope>NUCLEOTIDE SEQUENCE</scope>
</reference>
<sequence>MPRPGLPPTPASSTDLSAKESSKYAIEHAFTLGPPAIQSAESSASSNVSVKSDSSYAPASPASSRKRPRPTYEQGIQHEPISADYSLPPPPTRSRRIIQMKPDTTVKTKQPVAEKTEKKKPVYNRPSSAATAAGKKTARKTAHSIIERRRRSKMNEEFDTLKGMIPACNGQQMHKLAILQAGIDYMRYLEQCVNELQDANRGNQPPPSIPQSQAPTPRQQSVEFSDSGDDEDVMDEDNHTGVEAYSNATKTDSHNSNSQSQGYTSSIASPAILPCPSQTYHRYSVSNQSSTAPSPAFGPRTDSWSSIDRPRMAYNLSTNTSPAILPQLAQDAEEASAALLMLNHDRRHSRSERTSALSVMDLLSH</sequence>
<protein>
    <recommendedName>
        <fullName evidence="2">BHLH domain-containing protein</fullName>
    </recommendedName>
</protein>
<dbReference type="AlphaFoldDB" id="A0A8H3EDK0"/>
<dbReference type="PROSITE" id="PS50888">
    <property type="entry name" value="BHLH"/>
    <property type="match status" value="1"/>
</dbReference>
<feature type="region of interest" description="Disordered" evidence="1">
    <location>
        <begin position="37"/>
        <end position="154"/>
    </location>
</feature>
<feature type="region of interest" description="Disordered" evidence="1">
    <location>
        <begin position="284"/>
        <end position="307"/>
    </location>
</feature>
<name>A0A8H3EDK0_9LECA</name>
<evidence type="ECO:0000256" key="1">
    <source>
        <dbReference type="SAM" id="MobiDB-lite"/>
    </source>
</evidence>
<evidence type="ECO:0000259" key="2">
    <source>
        <dbReference type="PROSITE" id="PS50888"/>
    </source>
</evidence>
<dbReference type="EMBL" id="CAJPDQ010000001">
    <property type="protein sequence ID" value="CAF9903675.1"/>
    <property type="molecule type" value="Genomic_DNA"/>
</dbReference>